<evidence type="ECO:0008006" key="4">
    <source>
        <dbReference type="Google" id="ProtNLM"/>
    </source>
</evidence>
<evidence type="ECO:0000256" key="1">
    <source>
        <dbReference type="SAM" id="MobiDB-lite"/>
    </source>
</evidence>
<comment type="caution">
    <text evidence="2">The sequence shown here is derived from an EMBL/GenBank/DDBJ whole genome shotgun (WGS) entry which is preliminary data.</text>
</comment>
<dbReference type="PROSITE" id="PS00141">
    <property type="entry name" value="ASP_PROTEASE"/>
    <property type="match status" value="1"/>
</dbReference>
<feature type="compositionally biased region" description="Basic and acidic residues" evidence="1">
    <location>
        <begin position="12"/>
        <end position="22"/>
    </location>
</feature>
<feature type="compositionally biased region" description="Low complexity" evidence="1">
    <location>
        <begin position="42"/>
        <end position="52"/>
    </location>
</feature>
<gene>
    <name evidence="2" type="ORF">J1N35_037099</name>
</gene>
<organism evidence="2 3">
    <name type="scientific">Gossypium stocksii</name>
    <dbReference type="NCBI Taxonomy" id="47602"/>
    <lineage>
        <taxon>Eukaryota</taxon>
        <taxon>Viridiplantae</taxon>
        <taxon>Streptophyta</taxon>
        <taxon>Embryophyta</taxon>
        <taxon>Tracheophyta</taxon>
        <taxon>Spermatophyta</taxon>
        <taxon>Magnoliopsida</taxon>
        <taxon>eudicotyledons</taxon>
        <taxon>Gunneridae</taxon>
        <taxon>Pentapetalae</taxon>
        <taxon>rosids</taxon>
        <taxon>malvids</taxon>
        <taxon>Malvales</taxon>
        <taxon>Malvaceae</taxon>
        <taxon>Malvoideae</taxon>
        <taxon>Gossypium</taxon>
    </lineage>
</organism>
<keyword evidence="3" id="KW-1185">Reference proteome</keyword>
<dbReference type="AlphaFoldDB" id="A0A9D3UJ84"/>
<feature type="region of interest" description="Disordered" evidence="1">
    <location>
        <begin position="1"/>
        <end position="67"/>
    </location>
</feature>
<dbReference type="InterPro" id="IPR001969">
    <property type="entry name" value="Aspartic_peptidase_AS"/>
</dbReference>
<dbReference type="GO" id="GO:0004190">
    <property type="term" value="F:aspartic-type endopeptidase activity"/>
    <property type="evidence" value="ECO:0007669"/>
    <property type="project" value="InterPro"/>
</dbReference>
<evidence type="ECO:0000313" key="3">
    <source>
        <dbReference type="Proteomes" id="UP000828251"/>
    </source>
</evidence>
<proteinExistence type="predicted"/>
<dbReference type="InterPro" id="IPR021109">
    <property type="entry name" value="Peptidase_aspartic_dom_sf"/>
</dbReference>
<dbReference type="Proteomes" id="UP000828251">
    <property type="component" value="Unassembled WGS sequence"/>
</dbReference>
<evidence type="ECO:0000313" key="2">
    <source>
        <dbReference type="EMBL" id="KAH1046315.1"/>
    </source>
</evidence>
<reference evidence="2 3" key="1">
    <citation type="journal article" date="2021" name="Plant Biotechnol. J.">
        <title>Multi-omics assisted identification of the key and species-specific regulatory components of drought-tolerant mechanisms in Gossypium stocksii.</title>
        <authorList>
            <person name="Yu D."/>
            <person name="Ke L."/>
            <person name="Zhang D."/>
            <person name="Wu Y."/>
            <person name="Sun Y."/>
            <person name="Mei J."/>
            <person name="Sun J."/>
            <person name="Sun Y."/>
        </authorList>
    </citation>
    <scope>NUCLEOTIDE SEQUENCE [LARGE SCALE GENOMIC DNA]</scope>
    <source>
        <strain evidence="3">cv. E1</strain>
        <tissue evidence="2">Leaf</tissue>
    </source>
</reference>
<accession>A0A9D3UJ84</accession>
<dbReference type="GO" id="GO:0006508">
    <property type="term" value="P:proteolysis"/>
    <property type="evidence" value="ECO:0007669"/>
    <property type="project" value="InterPro"/>
</dbReference>
<protein>
    <recommendedName>
        <fullName evidence="4">CCHC-type domain-containing protein</fullName>
    </recommendedName>
</protein>
<dbReference type="Gene3D" id="2.40.70.10">
    <property type="entry name" value="Acid Proteases"/>
    <property type="match status" value="1"/>
</dbReference>
<dbReference type="Pfam" id="PF13650">
    <property type="entry name" value="Asp_protease_2"/>
    <property type="match status" value="1"/>
</dbReference>
<feature type="compositionally biased region" description="Polar residues" evidence="1">
    <location>
        <begin position="1"/>
        <end position="11"/>
    </location>
</feature>
<name>A0A9D3UJ84_9ROSI</name>
<dbReference type="EMBL" id="JAIQCV010000011">
    <property type="protein sequence ID" value="KAH1046315.1"/>
    <property type="molecule type" value="Genomic_DNA"/>
</dbReference>
<dbReference type="SUPFAM" id="SSF50630">
    <property type="entry name" value="Acid proteases"/>
    <property type="match status" value="1"/>
</dbReference>
<sequence length="274" mass="30648">MKLGQSCNSLRNEARLGNKFDSSKLNGRGNGGYHEEDKEGHSYYGSSSSSDGGNEKPRNGKRRPNSLKEKREKLRCYFCKGSHMKRDCPKVSSVSAIKRSDELEEAELVEKKASRVNTMILVPKKRNGGEGLIFIDINIAGQERSALVDTGASNLFILEKAARKLSLSSRKLNKKIKMVSSEEVSTMGVVRNVELQISEWKGKEDFKACLYPWPDQIHIVTGPLTKIMVPVHRDMKVGTKVFSSIQLVEDISYGRNIDSIERISMKDPLEVLVA</sequence>
<dbReference type="CDD" id="cd00303">
    <property type="entry name" value="retropepsin_like"/>
    <property type="match status" value="1"/>
</dbReference>